<evidence type="ECO:0000259" key="6">
    <source>
        <dbReference type="SMART" id="SM00644"/>
    </source>
</evidence>
<dbReference type="InterPro" id="IPR036365">
    <property type="entry name" value="PGBD-like_sf"/>
</dbReference>
<protein>
    <recommendedName>
        <fullName evidence="3">N-acetylmuramoyl-L-alanine amidase</fullName>
        <ecNumber evidence="3">3.5.1.28</ecNumber>
    </recommendedName>
</protein>
<evidence type="ECO:0000256" key="4">
    <source>
        <dbReference type="ARBA" id="ARBA00022801"/>
    </source>
</evidence>
<evidence type="ECO:0000256" key="1">
    <source>
        <dbReference type="ARBA" id="ARBA00001561"/>
    </source>
</evidence>
<evidence type="ECO:0000256" key="5">
    <source>
        <dbReference type="ARBA" id="ARBA00023316"/>
    </source>
</evidence>
<dbReference type="GO" id="GO:0019867">
    <property type="term" value="C:outer membrane"/>
    <property type="evidence" value="ECO:0007669"/>
    <property type="project" value="TreeGrafter"/>
</dbReference>
<evidence type="ECO:0000313" key="7">
    <source>
        <dbReference type="EMBL" id="PRH87166.1"/>
    </source>
</evidence>
<dbReference type="GO" id="GO:0008745">
    <property type="term" value="F:N-acetylmuramoyl-L-alanine amidase activity"/>
    <property type="evidence" value="ECO:0007669"/>
    <property type="project" value="UniProtKB-EC"/>
</dbReference>
<dbReference type="EMBL" id="PUEJ01000004">
    <property type="protein sequence ID" value="PRH87166.1"/>
    <property type="molecule type" value="Genomic_DNA"/>
</dbReference>
<dbReference type="GO" id="GO:0071555">
    <property type="term" value="P:cell wall organization"/>
    <property type="evidence" value="ECO:0007669"/>
    <property type="project" value="UniProtKB-KW"/>
</dbReference>
<keyword evidence="5" id="KW-0961">Cell wall biogenesis/degradation</keyword>
<dbReference type="AlphaFoldDB" id="A0A2S9QCU0"/>
<feature type="domain" description="N-acetylmuramoyl-L-alanine amidase" evidence="6">
    <location>
        <begin position="62"/>
        <end position="199"/>
    </location>
</feature>
<organism evidence="7 8">
    <name type="scientific">Labrys okinawensis</name>
    <dbReference type="NCBI Taxonomy" id="346911"/>
    <lineage>
        <taxon>Bacteria</taxon>
        <taxon>Pseudomonadati</taxon>
        <taxon>Pseudomonadota</taxon>
        <taxon>Alphaproteobacteria</taxon>
        <taxon>Hyphomicrobiales</taxon>
        <taxon>Xanthobacteraceae</taxon>
        <taxon>Labrys</taxon>
    </lineage>
</organism>
<dbReference type="Gene3D" id="1.10.101.10">
    <property type="entry name" value="PGBD-like superfamily/PGBD"/>
    <property type="match status" value="1"/>
</dbReference>
<dbReference type="PANTHER" id="PTHR30417">
    <property type="entry name" value="N-ACETYLMURAMOYL-L-ALANINE AMIDASE AMID"/>
    <property type="match status" value="1"/>
</dbReference>
<reference evidence="7 8" key="1">
    <citation type="submission" date="2018-02" db="EMBL/GenBank/DDBJ databases">
        <title>Whole genome sequencing of endophytic bacterium.</title>
        <authorList>
            <person name="Eedara R."/>
            <person name="Podile A.R."/>
        </authorList>
    </citation>
    <scope>NUCLEOTIDE SEQUENCE [LARGE SCALE GENOMIC DNA]</scope>
    <source>
        <strain evidence="7 8">RP1T</strain>
    </source>
</reference>
<dbReference type="InterPro" id="IPR002477">
    <property type="entry name" value="Peptidoglycan-bd-like"/>
</dbReference>
<dbReference type="InterPro" id="IPR051206">
    <property type="entry name" value="NAMLAA_amidase_2"/>
</dbReference>
<dbReference type="SUPFAM" id="SSF47090">
    <property type="entry name" value="PGBD-like"/>
    <property type="match status" value="1"/>
</dbReference>
<dbReference type="OrthoDB" id="9794842at2"/>
<accession>A0A2S9QCU0</accession>
<comment type="similarity">
    <text evidence="2">Belongs to the N-acetylmuramoyl-L-alanine amidase 2 family.</text>
</comment>
<dbReference type="EC" id="3.5.1.28" evidence="3"/>
<evidence type="ECO:0000256" key="3">
    <source>
        <dbReference type="ARBA" id="ARBA00011901"/>
    </source>
</evidence>
<evidence type="ECO:0000256" key="2">
    <source>
        <dbReference type="ARBA" id="ARBA00007553"/>
    </source>
</evidence>
<keyword evidence="4" id="KW-0378">Hydrolase</keyword>
<dbReference type="Pfam" id="PF01471">
    <property type="entry name" value="PG_binding_1"/>
    <property type="match status" value="1"/>
</dbReference>
<dbReference type="PANTHER" id="PTHR30417:SF1">
    <property type="entry name" value="N-ACETYLMURAMOYL-L-ALANINE AMIDASE AMID"/>
    <property type="match status" value="1"/>
</dbReference>
<name>A0A2S9QCU0_9HYPH</name>
<dbReference type="InterPro" id="IPR036366">
    <property type="entry name" value="PGBDSf"/>
</dbReference>
<dbReference type="GO" id="GO:0009253">
    <property type="term" value="P:peptidoglycan catabolic process"/>
    <property type="evidence" value="ECO:0007669"/>
    <property type="project" value="InterPro"/>
</dbReference>
<comment type="catalytic activity">
    <reaction evidence="1">
        <text>Hydrolyzes the link between N-acetylmuramoyl residues and L-amino acid residues in certain cell-wall glycopeptides.</text>
        <dbReference type="EC" id="3.5.1.28"/>
    </reaction>
</comment>
<evidence type="ECO:0000313" key="8">
    <source>
        <dbReference type="Proteomes" id="UP000237682"/>
    </source>
</evidence>
<dbReference type="CDD" id="cd06583">
    <property type="entry name" value="PGRP"/>
    <property type="match status" value="1"/>
</dbReference>
<dbReference type="Gene3D" id="3.40.80.10">
    <property type="entry name" value="Peptidoglycan recognition protein-like"/>
    <property type="match status" value="1"/>
</dbReference>
<comment type="caution">
    <text evidence="7">The sequence shown here is derived from an EMBL/GenBank/DDBJ whole genome shotgun (WGS) entry which is preliminary data.</text>
</comment>
<dbReference type="InterPro" id="IPR002502">
    <property type="entry name" value="Amidase_domain"/>
</dbReference>
<dbReference type="InterPro" id="IPR036505">
    <property type="entry name" value="Amidase/PGRP_sf"/>
</dbReference>
<dbReference type="GO" id="GO:0009254">
    <property type="term" value="P:peptidoglycan turnover"/>
    <property type="evidence" value="ECO:0007669"/>
    <property type="project" value="TreeGrafter"/>
</dbReference>
<dbReference type="SMART" id="SM00644">
    <property type="entry name" value="Ami_2"/>
    <property type="match status" value="1"/>
</dbReference>
<proteinExistence type="inferred from homology"/>
<dbReference type="Pfam" id="PF01510">
    <property type="entry name" value="Amidase_2"/>
    <property type="match status" value="1"/>
</dbReference>
<gene>
    <name evidence="7" type="ORF">C5L14_11020</name>
</gene>
<keyword evidence="8" id="KW-1185">Reference proteome</keyword>
<dbReference type="SUPFAM" id="SSF55846">
    <property type="entry name" value="N-acetylmuramoyl-L-alanine amidase-like"/>
    <property type="match status" value="1"/>
</dbReference>
<dbReference type="Proteomes" id="UP000237682">
    <property type="component" value="Unassembled WGS sequence"/>
</dbReference>
<sequence length="299" mass="32607">MGSQADQLAVNQPASRPLFLGLRATACPWERGRRNGWAVPSAASKRAPLQLDTSLASHAVASPNHGERLDPASPPLLILHYTGMPDGELALARLSDPASQVSCHYLVDEDGRIIQMVPESRRAWHAGQSSWEGMTDINSRSIGIEIVNPGHEWGYRDFPAIQMTAVRALCRDIVRRHGIRPDHVLGHSDIAPLRKTDPGERFDWAGLAEEGVGLHVPPAAIRGGRFFSPGEAGQPIEALQAMFSLYGYGIEVTGIYDTLTEAVVTAFQRHFRQTRVDGVCDASTIETLRSLILAKQALV</sequence>